<evidence type="ECO:0000256" key="1">
    <source>
        <dbReference type="ARBA" id="ARBA00006566"/>
    </source>
</evidence>
<dbReference type="EC" id="2.7.1.6" evidence="11 12"/>
<dbReference type="SUPFAM" id="SSF54211">
    <property type="entry name" value="Ribosomal protein S5 domain 2-like"/>
    <property type="match status" value="1"/>
</dbReference>
<keyword evidence="7 11" id="KW-0067">ATP-binding</keyword>
<evidence type="ECO:0000256" key="11">
    <source>
        <dbReference type="HAMAP-Rule" id="MF_00246"/>
    </source>
</evidence>
<evidence type="ECO:0000259" key="13">
    <source>
        <dbReference type="Pfam" id="PF00288"/>
    </source>
</evidence>
<dbReference type="PRINTS" id="PR00959">
    <property type="entry name" value="MEVGALKINASE"/>
</dbReference>
<dbReference type="PANTHER" id="PTHR10457">
    <property type="entry name" value="MEVALONATE KINASE/GALACTOKINASE"/>
    <property type="match status" value="1"/>
</dbReference>
<dbReference type="GO" id="GO:0005524">
    <property type="term" value="F:ATP binding"/>
    <property type="evidence" value="ECO:0007669"/>
    <property type="project" value="UniProtKB-UniRule"/>
</dbReference>
<dbReference type="Gene3D" id="3.30.230.10">
    <property type="match status" value="1"/>
</dbReference>
<accession>A0A0B7H4K4</accession>
<dbReference type="GO" id="GO:0006012">
    <property type="term" value="P:galactose metabolic process"/>
    <property type="evidence" value="ECO:0007669"/>
    <property type="project" value="UniProtKB-UniRule"/>
</dbReference>
<feature type="binding site" evidence="11">
    <location>
        <position position="150"/>
    </location>
    <ligand>
        <name>Mg(2+)</name>
        <dbReference type="ChEBI" id="CHEBI:18420"/>
    </ligand>
</feature>
<keyword evidence="17" id="KW-1185">Reference proteome</keyword>
<evidence type="ECO:0000259" key="14">
    <source>
        <dbReference type="Pfam" id="PF08544"/>
    </source>
</evidence>
<comment type="subcellular location">
    <subcellularLocation>
        <location evidence="11">Cytoplasm</location>
    </subcellularLocation>
</comment>
<comment type="catalytic activity">
    <reaction evidence="11">
        <text>alpha-D-galactose + ATP = alpha-D-galactose 1-phosphate + ADP + H(+)</text>
        <dbReference type="Rhea" id="RHEA:13553"/>
        <dbReference type="ChEBI" id="CHEBI:15378"/>
        <dbReference type="ChEBI" id="CHEBI:28061"/>
        <dbReference type="ChEBI" id="CHEBI:30616"/>
        <dbReference type="ChEBI" id="CHEBI:58336"/>
        <dbReference type="ChEBI" id="CHEBI:456216"/>
        <dbReference type="EC" id="2.7.1.6"/>
    </reaction>
</comment>
<feature type="binding site" evidence="11">
    <location>
        <position position="244"/>
    </location>
    <ligand>
        <name>substrate</name>
    </ligand>
</feature>
<dbReference type="GO" id="GO:0005829">
    <property type="term" value="C:cytosol"/>
    <property type="evidence" value="ECO:0007669"/>
    <property type="project" value="TreeGrafter"/>
</dbReference>
<dbReference type="Pfam" id="PF10509">
    <property type="entry name" value="GalKase_gal_bdg"/>
    <property type="match status" value="1"/>
</dbReference>
<evidence type="ECO:0000313" key="16">
    <source>
        <dbReference type="EMBL" id="CEN32837.1"/>
    </source>
</evidence>
<dbReference type="InterPro" id="IPR020568">
    <property type="entry name" value="Ribosomal_Su5_D2-typ_SF"/>
</dbReference>
<dbReference type="Pfam" id="PF00288">
    <property type="entry name" value="GHMP_kinases_N"/>
    <property type="match status" value="1"/>
</dbReference>
<evidence type="ECO:0000256" key="8">
    <source>
        <dbReference type="ARBA" id="ARBA00022842"/>
    </source>
</evidence>
<evidence type="ECO:0000259" key="15">
    <source>
        <dbReference type="Pfam" id="PF10509"/>
    </source>
</evidence>
<gene>
    <name evidence="11 16" type="primary">galK</name>
    <name evidence="16" type="ORF">CCYN2B_120122</name>
</gene>
<comment type="function">
    <text evidence="11">Catalyzes the transfer of the gamma-phosphate of ATP to D-galactose to form alpha-D-galactose-1-phosphate (Gal-1-P).</text>
</comment>
<keyword evidence="2 11" id="KW-0963">Cytoplasm</keyword>
<dbReference type="PANTHER" id="PTHR10457:SF7">
    <property type="entry name" value="GALACTOKINASE-RELATED"/>
    <property type="match status" value="1"/>
</dbReference>
<dbReference type="InterPro" id="IPR006204">
    <property type="entry name" value="GHMP_kinase_N_dom"/>
</dbReference>
<dbReference type="FunFam" id="3.30.70.890:FF:000001">
    <property type="entry name" value="Galactokinase"/>
    <property type="match status" value="1"/>
</dbReference>
<keyword evidence="9 11" id="KW-0299">Galactose metabolism</keyword>
<dbReference type="GO" id="GO:0004335">
    <property type="term" value="F:galactokinase activity"/>
    <property type="evidence" value="ECO:0007669"/>
    <property type="project" value="UniProtKB-UniRule"/>
</dbReference>
<dbReference type="EMBL" id="CDOD01000004">
    <property type="protein sequence ID" value="CEN32837.1"/>
    <property type="molecule type" value="Genomic_DNA"/>
</dbReference>
<dbReference type="PROSITE" id="PS00627">
    <property type="entry name" value="GHMP_KINASES_ATP"/>
    <property type="match status" value="1"/>
</dbReference>
<dbReference type="PIRSF" id="PIRSF000530">
    <property type="entry name" value="Galactokinase"/>
    <property type="match status" value="1"/>
</dbReference>
<feature type="domain" description="GHMP kinase C-terminal" evidence="14">
    <location>
        <begin position="305"/>
        <end position="375"/>
    </location>
</feature>
<dbReference type="GO" id="GO:0000287">
    <property type="term" value="F:magnesium ion binding"/>
    <property type="evidence" value="ECO:0007669"/>
    <property type="project" value="UniProtKB-UniRule"/>
</dbReference>
<dbReference type="InterPro" id="IPR000705">
    <property type="entry name" value="Galactokinase"/>
</dbReference>
<feature type="domain" description="Galactokinase N-terminal" evidence="15">
    <location>
        <begin position="29"/>
        <end position="78"/>
    </location>
</feature>
<evidence type="ECO:0000256" key="6">
    <source>
        <dbReference type="ARBA" id="ARBA00022777"/>
    </source>
</evidence>
<dbReference type="STRING" id="28189.CCYN74_110068"/>
<dbReference type="FunFam" id="3.30.230.10:FF:000017">
    <property type="entry name" value="Galactokinase"/>
    <property type="match status" value="1"/>
</dbReference>
<dbReference type="InterPro" id="IPR019539">
    <property type="entry name" value="GalKase_N"/>
</dbReference>
<dbReference type="SUPFAM" id="SSF55060">
    <property type="entry name" value="GHMP Kinase, C-terminal domain"/>
    <property type="match status" value="1"/>
</dbReference>
<comment type="pathway">
    <text evidence="11">Carbohydrate metabolism; galactose metabolism.</text>
</comment>
<comment type="similarity">
    <text evidence="1 11">Belongs to the GHMP kinase family. GalK subfamily.</text>
</comment>
<dbReference type="InterPro" id="IPR036554">
    <property type="entry name" value="GHMP_kinase_C_sf"/>
</dbReference>
<dbReference type="Pfam" id="PF08544">
    <property type="entry name" value="GHMP_kinases_C"/>
    <property type="match status" value="1"/>
</dbReference>
<keyword evidence="4 11" id="KW-0479">Metal-binding</keyword>
<dbReference type="InterPro" id="IPR013750">
    <property type="entry name" value="GHMP_kinase_C_dom"/>
</dbReference>
<dbReference type="AlphaFoldDB" id="A0A0B7H4K4"/>
<feature type="active site" description="Proton acceptor" evidence="11">
    <location>
        <position position="194"/>
    </location>
</feature>
<dbReference type="PRINTS" id="PR00473">
    <property type="entry name" value="GALCTOKINASE"/>
</dbReference>
<protein>
    <recommendedName>
        <fullName evidence="11 12">Galactokinase</fullName>
        <ecNumber evidence="11 12">2.7.1.6</ecNumber>
    </recommendedName>
    <alternativeName>
        <fullName evidence="11">Galactose kinase</fullName>
    </alternativeName>
</protein>
<evidence type="ECO:0000256" key="10">
    <source>
        <dbReference type="ARBA" id="ARBA00023277"/>
    </source>
</evidence>
<dbReference type="InterPro" id="IPR006206">
    <property type="entry name" value="Mevalonate/galactokinase"/>
</dbReference>
<keyword evidence="8 11" id="KW-0460">Magnesium</keyword>
<evidence type="ECO:0000256" key="7">
    <source>
        <dbReference type="ARBA" id="ARBA00022840"/>
    </source>
</evidence>
<keyword evidence="3 11" id="KW-0808">Transferase</keyword>
<dbReference type="HAMAP" id="MF_00246">
    <property type="entry name" value="Galactokinase"/>
    <property type="match status" value="1"/>
</dbReference>
<dbReference type="UniPathway" id="UPA00214"/>
<sequence length="406" mass="45809">MKYNPISQLKNKHKTKEKIFQKMKKYIQEEFQKSYGQPCDKIFFAPARVNLIGEHIDYNGGLVMPCALENGTYLAVRKTNDSTFTFKSLNFPESTHQVTINHGGYTKNGSLWINYPLGCIDYFTREGAKFSGMEFLFYGNIPNGGGLSSSASIELVTSFALNSLFGLGKDQIELVKISQNVENEFVGVNCGIMDQFAIGMGKKEHAIILDCQTLDYTYTPFSLKDDTLLIINTNKERKLADSKYNERRATCEAALEIFNKNADFKDLCSIPAEYFEAHKNELTEEMQKRVKHVIYENLRVKESEKALKSGNVKRFGELMSASHKSLMEDYEVTGKELDTIYLESINFDGVTGVRMTGAGFGGCAIALVKNDRVEAYKKHITERYTEKIGYAPSVYDVSIGEGTREL</sequence>
<evidence type="ECO:0000256" key="4">
    <source>
        <dbReference type="ARBA" id="ARBA00022723"/>
    </source>
</evidence>
<feature type="site" description="Transition state stabilizer" evidence="11">
    <location>
        <position position="48"/>
    </location>
</feature>
<dbReference type="InterPro" id="IPR014721">
    <property type="entry name" value="Ribsml_uS5_D2-typ_fold_subgr"/>
</dbReference>
<feature type="binding site" evidence="11">
    <location>
        <position position="182"/>
    </location>
    <ligand>
        <name>Mg(2+)</name>
        <dbReference type="ChEBI" id="CHEBI:18420"/>
    </ligand>
</feature>
<evidence type="ECO:0000256" key="2">
    <source>
        <dbReference type="ARBA" id="ARBA00022490"/>
    </source>
</evidence>
<name>A0A0B7H4K4_9FLAO</name>
<dbReference type="NCBIfam" id="TIGR00131">
    <property type="entry name" value="gal_kin"/>
    <property type="match status" value="1"/>
</dbReference>
<keyword evidence="6 11" id="KW-0418">Kinase</keyword>
<dbReference type="eggNOG" id="COG0153">
    <property type="taxonomic scope" value="Bacteria"/>
</dbReference>
<evidence type="ECO:0000256" key="12">
    <source>
        <dbReference type="NCBIfam" id="TIGR00131"/>
    </source>
</evidence>
<feature type="binding site" evidence="11">
    <location>
        <position position="88"/>
    </location>
    <ligand>
        <name>ATP</name>
        <dbReference type="ChEBI" id="CHEBI:30616"/>
    </ligand>
</feature>
<dbReference type="InterPro" id="IPR006203">
    <property type="entry name" value="GHMP_knse_ATP-bd_CS"/>
</dbReference>
<proteinExistence type="inferred from homology"/>
<organism evidence="16 17">
    <name type="scientific">Capnocytophaga cynodegmi</name>
    <dbReference type="NCBI Taxonomy" id="28189"/>
    <lineage>
        <taxon>Bacteria</taxon>
        <taxon>Pseudomonadati</taxon>
        <taxon>Bacteroidota</taxon>
        <taxon>Flavobacteriia</taxon>
        <taxon>Flavobacteriales</taxon>
        <taxon>Flavobacteriaceae</taxon>
        <taxon>Capnocytophaga</taxon>
    </lineage>
</organism>
<evidence type="ECO:0000256" key="5">
    <source>
        <dbReference type="ARBA" id="ARBA00022741"/>
    </source>
</evidence>
<evidence type="ECO:0000313" key="17">
    <source>
        <dbReference type="Proteomes" id="UP000038055"/>
    </source>
</evidence>
<reference evidence="17" key="1">
    <citation type="submission" date="2015-01" db="EMBL/GenBank/DDBJ databases">
        <authorList>
            <person name="MANFREDI Pablo"/>
        </authorList>
    </citation>
    <scope>NUCLEOTIDE SEQUENCE [LARGE SCALE GENOMIC DNA]</scope>
    <source>
        <strain evidence="17">Ccyn2B</strain>
    </source>
</reference>
<comment type="caution">
    <text evidence="11">Lacks conserved residue(s) required for the propagation of feature annotation.</text>
</comment>
<dbReference type="Proteomes" id="UP000038055">
    <property type="component" value="Unassembled WGS sequence"/>
</dbReference>
<dbReference type="InterPro" id="IPR022963">
    <property type="entry name" value="Galactokinase_bac"/>
</dbReference>
<dbReference type="Gene3D" id="3.30.70.890">
    <property type="entry name" value="GHMP kinase, C-terminal domain"/>
    <property type="match status" value="1"/>
</dbReference>
<keyword evidence="10 11" id="KW-0119">Carbohydrate metabolism</keyword>
<keyword evidence="5 11" id="KW-0547">Nucleotide-binding</keyword>
<evidence type="ECO:0000256" key="3">
    <source>
        <dbReference type="ARBA" id="ARBA00022679"/>
    </source>
</evidence>
<feature type="binding site" evidence="11">
    <location>
        <begin position="54"/>
        <end position="57"/>
    </location>
    <ligand>
        <name>substrate</name>
    </ligand>
</feature>
<feature type="domain" description="GHMP kinase N-terminal" evidence="13">
    <location>
        <begin position="114"/>
        <end position="202"/>
    </location>
</feature>
<dbReference type="NCBIfam" id="NF003705">
    <property type="entry name" value="PRK05322.1"/>
    <property type="match status" value="1"/>
</dbReference>
<evidence type="ECO:0000256" key="9">
    <source>
        <dbReference type="ARBA" id="ARBA00023144"/>
    </source>
</evidence>